<dbReference type="Proteomes" id="UP000030108">
    <property type="component" value="Unassembled WGS sequence"/>
</dbReference>
<organism evidence="1 2">
    <name type="scientific">Rhizoctonia solani AG-3 Rhs1AP</name>
    <dbReference type="NCBI Taxonomy" id="1086054"/>
    <lineage>
        <taxon>Eukaryota</taxon>
        <taxon>Fungi</taxon>
        <taxon>Dikarya</taxon>
        <taxon>Basidiomycota</taxon>
        <taxon>Agaricomycotina</taxon>
        <taxon>Agaricomycetes</taxon>
        <taxon>Cantharellales</taxon>
        <taxon>Ceratobasidiaceae</taxon>
        <taxon>Rhizoctonia</taxon>
    </lineage>
</organism>
<evidence type="ECO:0000313" key="1">
    <source>
        <dbReference type="EMBL" id="EUC64492.1"/>
    </source>
</evidence>
<gene>
    <name evidence="1" type="ORF">RSOL_513340</name>
</gene>
<accession>X8JL19</accession>
<dbReference type="AlphaFoldDB" id="X8JL19"/>
<reference evidence="2" key="1">
    <citation type="journal article" date="2014" name="Genome Announc.">
        <title>Draft genome sequence of the plant-pathogenic soil fungus Rhizoctonia solani anastomosis group 3 strain Rhs1AP.</title>
        <authorList>
            <person name="Cubeta M.A."/>
            <person name="Thomas E."/>
            <person name="Dean R.A."/>
            <person name="Jabaji S."/>
            <person name="Neate S.M."/>
            <person name="Tavantzis S."/>
            <person name="Toda T."/>
            <person name="Vilgalys R."/>
            <person name="Bharathan N."/>
            <person name="Fedorova-Abrams N."/>
            <person name="Pakala S.B."/>
            <person name="Pakala S.M."/>
            <person name="Zafar N."/>
            <person name="Joardar V."/>
            <person name="Losada L."/>
            <person name="Nierman W.C."/>
        </authorList>
    </citation>
    <scope>NUCLEOTIDE SEQUENCE [LARGE SCALE GENOMIC DNA]</scope>
    <source>
        <strain evidence="2">AG-3</strain>
    </source>
</reference>
<name>X8JL19_9AGAM</name>
<comment type="caution">
    <text evidence="1">The sequence shown here is derived from an EMBL/GenBank/DDBJ whole genome shotgun (WGS) entry which is preliminary data.</text>
</comment>
<protein>
    <submittedName>
        <fullName evidence="1">Uncharacterized protein</fullName>
    </submittedName>
</protein>
<feature type="non-terminal residue" evidence="1">
    <location>
        <position position="92"/>
    </location>
</feature>
<dbReference type="EMBL" id="JATN01000313">
    <property type="protein sequence ID" value="EUC64492.1"/>
    <property type="molecule type" value="Genomic_DNA"/>
</dbReference>
<evidence type="ECO:0000313" key="2">
    <source>
        <dbReference type="Proteomes" id="UP000030108"/>
    </source>
</evidence>
<proteinExistence type="predicted"/>
<sequence length="92" mass="10570">MGGQGLNDLTVMYQLVDHIPYILDDQQRFASGGLSVPFRAFPETPRDFEELTPRELDRLILRYQLVAREDLPEDIGARRTILARHLGITTYP</sequence>